<gene>
    <name evidence="1" type="ORF">THAR02_06902</name>
</gene>
<evidence type="ECO:0000313" key="2">
    <source>
        <dbReference type="Proteomes" id="UP000034112"/>
    </source>
</evidence>
<evidence type="ECO:0000313" key="1">
    <source>
        <dbReference type="EMBL" id="KKP00999.1"/>
    </source>
</evidence>
<organism evidence="1 2">
    <name type="scientific">Trichoderma harzianum</name>
    <name type="common">Hypocrea lixii</name>
    <dbReference type="NCBI Taxonomy" id="5544"/>
    <lineage>
        <taxon>Eukaryota</taxon>
        <taxon>Fungi</taxon>
        <taxon>Dikarya</taxon>
        <taxon>Ascomycota</taxon>
        <taxon>Pezizomycotina</taxon>
        <taxon>Sordariomycetes</taxon>
        <taxon>Hypocreomycetidae</taxon>
        <taxon>Hypocreales</taxon>
        <taxon>Hypocreaceae</taxon>
        <taxon>Trichoderma</taxon>
    </lineage>
</organism>
<accession>A0A0G0A761</accession>
<name>A0A0G0A761_TRIHA</name>
<dbReference type="OrthoDB" id="10477001at2759"/>
<dbReference type="AlphaFoldDB" id="A0A0G0A761"/>
<reference evidence="2" key="1">
    <citation type="journal article" date="2015" name="Genome Announc.">
        <title>Draft whole-genome sequence of the biocontrol agent Trichoderma harzianum T6776.</title>
        <authorList>
            <person name="Baroncelli R."/>
            <person name="Piaggeschi G."/>
            <person name="Fiorini L."/>
            <person name="Bertolini E."/>
            <person name="Zapparata A."/>
            <person name="Pe M.E."/>
            <person name="Sarrocco S."/>
            <person name="Vannacci G."/>
        </authorList>
    </citation>
    <scope>NUCLEOTIDE SEQUENCE [LARGE SCALE GENOMIC DNA]</scope>
    <source>
        <strain evidence="2">T6776</strain>
    </source>
</reference>
<dbReference type="Proteomes" id="UP000034112">
    <property type="component" value="Unassembled WGS sequence"/>
</dbReference>
<comment type="caution">
    <text evidence="1">The sequence shown here is derived from an EMBL/GenBank/DDBJ whole genome shotgun (WGS) entry which is preliminary data.</text>
</comment>
<proteinExistence type="predicted"/>
<dbReference type="EMBL" id="JOKZ01000218">
    <property type="protein sequence ID" value="KKP00999.1"/>
    <property type="molecule type" value="Genomic_DNA"/>
</dbReference>
<protein>
    <submittedName>
        <fullName evidence="1">Uncharacterized protein</fullName>
    </submittedName>
</protein>
<sequence length="245" mass="27189">MKDASRCLAFCIGPNGKEQGSSPTTNTWQAANVDLNHVVRALWAALAGGLLMADQNLRVQRPIPFPISLRPPEGPDQMAGNPLLIPQDAMAQFLDAEHREAREAKAAAAIQPDMHGNWGVHCQLSVGRGRMFRSINAERETSCRSERWEIFDQGEASMYEGVMKGAWNSALAQLATRAIDSSWRTRTRPIEARGVFRDPRRCGGLDTILSIGHGSCNWWRDMTETEPLQLHPGPDVGLGPRRRRN</sequence>